<feature type="chain" id="PRO_5037979387" evidence="1">
    <location>
        <begin position="22"/>
        <end position="559"/>
    </location>
</feature>
<accession>A0A934RB46</accession>
<evidence type="ECO:0000256" key="1">
    <source>
        <dbReference type="SAM" id="SignalP"/>
    </source>
</evidence>
<organism evidence="2 3">
    <name type="scientific">Haloferula rosea</name>
    <dbReference type="NCBI Taxonomy" id="490093"/>
    <lineage>
        <taxon>Bacteria</taxon>
        <taxon>Pseudomonadati</taxon>
        <taxon>Verrucomicrobiota</taxon>
        <taxon>Verrucomicrobiia</taxon>
        <taxon>Verrucomicrobiales</taxon>
        <taxon>Verrucomicrobiaceae</taxon>
        <taxon>Haloferula</taxon>
    </lineage>
</organism>
<evidence type="ECO:0000313" key="3">
    <source>
        <dbReference type="Proteomes" id="UP000658278"/>
    </source>
</evidence>
<dbReference type="RefSeq" id="WP_200278740.1">
    <property type="nucleotide sequence ID" value="NZ_JAENII010000006.1"/>
</dbReference>
<evidence type="ECO:0000313" key="2">
    <source>
        <dbReference type="EMBL" id="MBK1827290.1"/>
    </source>
</evidence>
<gene>
    <name evidence="2" type="ORF">JIN81_09665</name>
</gene>
<keyword evidence="1" id="KW-0732">Signal</keyword>
<sequence length="559" mass="57819">MNPRTLSLFSLVLMGLLPAQAQITVDGSRDAAYGQPLAIQLAPTGFGDNTDATPLTANGSELNAAYAVIRADKLHLFLAGNLETNFNKLEVFIDSQAGGQNVLAGDNPDVDLDGLNAMAGLTFDSDFAPDHYFTMGGGDQGFGAGLEFFVSFATLGNTGFGEGTGSVTSFPATMILPAATTGLGLDRAIRVGLDNSNIDGITNASVAGASTVSTGIEISIPLDLLGGVTQPLKICAFINNGNHTFLSNQVLGSLPAGTSNLGGPGTVNFESEPSGTDQFFLVTAEINAGVEATLDAGGGRTTAGIVVNDGAIGGIVGISGDTTVARHGFVGQIYDAVALELGASPAQVDEGQTRQLTAVEVMDDQTTLALDPAEVEWVNNSDALTSISAAGLATAGTVFKDSLANVGGTRAGLADPDGFDLTVINVGEDDFGSYAADGIDDDWQVDFFGIGNPEAAPGENPDGDRDDNLMEFLAGFDPTDASQFFQFKIEGFSNPGTLDLKLNKVIPGRVYHLLESGNLTAPFAEVSSFSVTTEELEKIIQDGDAPADRNFYRIEISKP</sequence>
<name>A0A934RB46_9BACT</name>
<comment type="caution">
    <text evidence="2">The sequence shown here is derived from an EMBL/GenBank/DDBJ whole genome shotgun (WGS) entry which is preliminary data.</text>
</comment>
<reference evidence="2" key="1">
    <citation type="submission" date="2021-01" db="EMBL/GenBank/DDBJ databases">
        <title>Modified the classification status of verrucomicrobia.</title>
        <authorList>
            <person name="Feng X."/>
        </authorList>
    </citation>
    <scope>NUCLEOTIDE SEQUENCE</scope>
    <source>
        <strain evidence="2">KCTC 22201</strain>
    </source>
</reference>
<dbReference type="AlphaFoldDB" id="A0A934RB46"/>
<protein>
    <submittedName>
        <fullName evidence="2">Uncharacterized protein</fullName>
    </submittedName>
</protein>
<feature type="signal peptide" evidence="1">
    <location>
        <begin position="1"/>
        <end position="21"/>
    </location>
</feature>
<keyword evidence="3" id="KW-1185">Reference proteome</keyword>
<proteinExistence type="predicted"/>
<dbReference type="EMBL" id="JAENII010000006">
    <property type="protein sequence ID" value="MBK1827290.1"/>
    <property type="molecule type" value="Genomic_DNA"/>
</dbReference>
<dbReference type="Proteomes" id="UP000658278">
    <property type="component" value="Unassembled WGS sequence"/>
</dbReference>